<evidence type="ECO:0000256" key="5">
    <source>
        <dbReference type="ARBA" id="ARBA00022692"/>
    </source>
</evidence>
<organism evidence="10 11">
    <name type="scientific">Trichoplax adhaerens</name>
    <name type="common">Trichoplax reptans</name>
    <dbReference type="NCBI Taxonomy" id="10228"/>
    <lineage>
        <taxon>Eukaryota</taxon>
        <taxon>Metazoa</taxon>
        <taxon>Placozoa</taxon>
        <taxon>Uniplacotomia</taxon>
        <taxon>Trichoplacea</taxon>
        <taxon>Trichoplacidae</taxon>
        <taxon>Trichoplax</taxon>
    </lineage>
</organism>
<name>B3SCB1_TRIAD</name>
<feature type="domain" description="Sodium/calcium exchanger membrane region" evidence="9">
    <location>
        <begin position="347"/>
        <end position="495"/>
    </location>
</feature>
<dbReference type="InterPro" id="IPR004837">
    <property type="entry name" value="NaCa_Exmemb"/>
</dbReference>
<keyword evidence="11" id="KW-1185">Reference proteome</keyword>
<evidence type="ECO:0000313" key="10">
    <source>
        <dbReference type="EMBL" id="EDV19631.1"/>
    </source>
</evidence>
<evidence type="ECO:0000256" key="4">
    <source>
        <dbReference type="ARBA" id="ARBA00022568"/>
    </source>
</evidence>
<evidence type="ECO:0000256" key="3">
    <source>
        <dbReference type="ARBA" id="ARBA00022449"/>
    </source>
</evidence>
<protein>
    <recommendedName>
        <fullName evidence="9">Sodium/calcium exchanger membrane region domain-containing protein</fullName>
    </recommendedName>
</protein>
<dbReference type="KEGG" id="tad:TRIADDRAFT_33154"/>
<reference evidence="10 11" key="1">
    <citation type="journal article" date="2008" name="Nature">
        <title>The Trichoplax genome and the nature of placozoans.</title>
        <authorList>
            <person name="Srivastava M."/>
            <person name="Begovic E."/>
            <person name="Chapman J."/>
            <person name="Putnam N.H."/>
            <person name="Hellsten U."/>
            <person name="Kawashima T."/>
            <person name="Kuo A."/>
            <person name="Mitros T."/>
            <person name="Salamov A."/>
            <person name="Carpenter M.L."/>
            <person name="Signorovitch A.Y."/>
            <person name="Moreno M.A."/>
            <person name="Kamm K."/>
            <person name="Grimwood J."/>
            <person name="Schmutz J."/>
            <person name="Shapiro H."/>
            <person name="Grigoriev I.V."/>
            <person name="Buss L.W."/>
            <person name="Schierwater B."/>
            <person name="Dellaporta S.L."/>
            <person name="Rokhsar D.S."/>
        </authorList>
    </citation>
    <scope>NUCLEOTIDE SEQUENCE [LARGE SCALE GENOMIC DNA]</scope>
    <source>
        <strain evidence="10 11">Grell-BS-1999</strain>
    </source>
</reference>
<dbReference type="GO" id="GO:0005262">
    <property type="term" value="F:calcium channel activity"/>
    <property type="evidence" value="ECO:0000318"/>
    <property type="project" value="GO_Central"/>
</dbReference>
<dbReference type="STRING" id="10228.B3SCB1"/>
<keyword evidence="7 8" id="KW-0472">Membrane</keyword>
<dbReference type="Pfam" id="PF01699">
    <property type="entry name" value="Na_Ca_ex"/>
    <property type="match status" value="2"/>
</dbReference>
<dbReference type="InParanoid" id="B3SCB1"/>
<keyword evidence="4" id="KW-0406">Ion transport</keyword>
<feature type="transmembrane region" description="Helical" evidence="8">
    <location>
        <begin position="416"/>
        <end position="434"/>
    </location>
</feature>
<dbReference type="NCBIfam" id="TIGR00367">
    <property type="entry name" value="calcium/sodium antiporter"/>
    <property type="match status" value="1"/>
</dbReference>
<feature type="transmembrane region" description="Helical" evidence="8">
    <location>
        <begin position="41"/>
        <end position="59"/>
    </location>
</feature>
<evidence type="ECO:0000256" key="7">
    <source>
        <dbReference type="ARBA" id="ARBA00023136"/>
    </source>
</evidence>
<evidence type="ECO:0000256" key="8">
    <source>
        <dbReference type="SAM" id="Phobius"/>
    </source>
</evidence>
<dbReference type="InterPro" id="IPR044880">
    <property type="entry name" value="NCX_ion-bd_dom_sf"/>
</dbReference>
<dbReference type="HOGENOM" id="CLU_007948_5_2_1"/>
<feature type="domain" description="Sodium/calcium exchanger membrane region" evidence="9">
    <location>
        <begin position="45"/>
        <end position="186"/>
    </location>
</feature>
<feature type="transmembrane region" description="Helical" evidence="8">
    <location>
        <begin position="222"/>
        <end position="240"/>
    </location>
</feature>
<gene>
    <name evidence="10" type="ORF">TRIADDRAFT_33154</name>
</gene>
<evidence type="ECO:0000256" key="2">
    <source>
        <dbReference type="ARBA" id="ARBA00005364"/>
    </source>
</evidence>
<evidence type="ECO:0000259" key="9">
    <source>
        <dbReference type="Pfam" id="PF01699"/>
    </source>
</evidence>
<evidence type="ECO:0000313" key="11">
    <source>
        <dbReference type="Proteomes" id="UP000009022"/>
    </source>
</evidence>
<dbReference type="PhylomeDB" id="B3SCB1"/>
<keyword evidence="4" id="KW-0109">Calcium transport</keyword>
<dbReference type="Proteomes" id="UP000009022">
    <property type="component" value="Unassembled WGS sequence"/>
</dbReference>
<evidence type="ECO:0000256" key="6">
    <source>
        <dbReference type="ARBA" id="ARBA00022989"/>
    </source>
</evidence>
<dbReference type="GO" id="GO:0005886">
    <property type="term" value="C:plasma membrane"/>
    <property type="evidence" value="ECO:0000318"/>
    <property type="project" value="GO_Central"/>
</dbReference>
<sequence>MLLVKQLSTLTKLEIPFSYILGIDEFPKDIFTQQQRRQGAVVIHFIVAFYMFAALAVVCDEYFVASLEVICERFNFSDDVAGATFMAAGSSAPELFTSIIGVFITKGDVGVGTIVGSAVFNILFIIGICGIFAKETIHLTVWPLFRDSFFYILSIIGLFLVMYDGYVTWYTSLCLLILYIGYIVLMKNNEVIHSFVSTCRCNNYYERNREERSRLLANSRGLILLLYEAVVLTYKLWLIWDAAVRLMITRRFSPATRFRFACRNIITHKVIISNQLQIKVSVTAVHYMAFELFCGAVSFLKLIQVFTLSHLVKSFFAVLKMVGVYPICLLLALTVPDCRNERWTRWYMVTFIMSVVWIAGFSYILVWMVTVIGFTFGIPDTVMGLTLLAAGTSVPDAIASLIVARQGSGDMAVSNSVGSNIFDILLGLGLPWFLRTTIYSTTVKINSRGLTLSVMLLCANVVLMFICIHCNKWKLNKKLGVIFLFLYCVFIVISMLIEFNVFMYVNPPTCPV</sequence>
<feature type="transmembrane region" description="Helical" evidence="8">
    <location>
        <begin position="382"/>
        <end position="404"/>
    </location>
</feature>
<dbReference type="FunCoup" id="B3SCB1">
    <property type="interactions" value="612"/>
</dbReference>
<dbReference type="OrthoDB" id="2127281at2759"/>
<proteinExistence type="inferred from homology"/>
<evidence type="ECO:0000256" key="1">
    <source>
        <dbReference type="ARBA" id="ARBA00004141"/>
    </source>
</evidence>
<dbReference type="PANTHER" id="PTHR10846">
    <property type="entry name" value="SODIUM/POTASSIUM/CALCIUM EXCHANGER"/>
    <property type="match status" value="1"/>
</dbReference>
<dbReference type="GO" id="GO:0006874">
    <property type="term" value="P:intracellular calcium ion homeostasis"/>
    <property type="evidence" value="ECO:0000318"/>
    <property type="project" value="GO_Central"/>
</dbReference>
<dbReference type="GO" id="GO:0008273">
    <property type="term" value="F:calcium, potassium:sodium antiporter activity"/>
    <property type="evidence" value="ECO:0000318"/>
    <property type="project" value="GO_Central"/>
</dbReference>
<dbReference type="RefSeq" id="XP_002117869.1">
    <property type="nucleotide sequence ID" value="XM_002117833.1"/>
</dbReference>
<keyword evidence="5 8" id="KW-0812">Transmembrane</keyword>
<comment type="similarity">
    <text evidence="2">Belongs to the Ca(2+):cation antiporter (CaCA) (TC 2.A.19) family. SLC24A subfamily.</text>
</comment>
<feature type="transmembrane region" description="Helical" evidence="8">
    <location>
        <begin position="480"/>
        <end position="505"/>
    </location>
</feature>
<dbReference type="Gene3D" id="1.20.1420.30">
    <property type="entry name" value="NCX, central ion-binding region"/>
    <property type="match status" value="2"/>
</dbReference>
<dbReference type="GO" id="GO:0070588">
    <property type="term" value="P:calcium ion transmembrane transport"/>
    <property type="evidence" value="ECO:0000318"/>
    <property type="project" value="GO_Central"/>
</dbReference>
<feature type="transmembrane region" description="Helical" evidence="8">
    <location>
        <begin position="110"/>
        <end position="132"/>
    </location>
</feature>
<keyword evidence="4" id="KW-0106">Calcium</keyword>
<dbReference type="OMA" id="CCERVKW"/>
<feature type="transmembrane region" description="Helical" evidence="8">
    <location>
        <begin position="80"/>
        <end position="104"/>
    </location>
</feature>
<dbReference type="FunFam" id="1.20.1420.30:FF:000004">
    <property type="entry name" value="Sodium/potassium/calcium exchanger 2 isoform 1"/>
    <property type="match status" value="1"/>
</dbReference>
<dbReference type="PANTHER" id="PTHR10846:SF73">
    <property type="entry name" value="SODIUM_CALCIUM EXCHANGER MEMBRANE REGION DOMAIN-CONTAINING PROTEIN"/>
    <property type="match status" value="1"/>
</dbReference>
<dbReference type="EMBL" id="DS985269">
    <property type="protein sequence ID" value="EDV19631.1"/>
    <property type="molecule type" value="Genomic_DNA"/>
</dbReference>
<dbReference type="InterPro" id="IPR004481">
    <property type="entry name" value="K/Na/Ca-exchanger"/>
</dbReference>
<keyword evidence="6 8" id="KW-1133">Transmembrane helix</keyword>
<feature type="transmembrane region" description="Helical" evidence="8">
    <location>
        <begin position="144"/>
        <end position="163"/>
    </location>
</feature>
<dbReference type="AlphaFoldDB" id="B3SCB1"/>
<dbReference type="CTD" id="6759099"/>
<keyword evidence="4" id="KW-0813">Transport</keyword>
<dbReference type="eggNOG" id="KOG1307">
    <property type="taxonomic scope" value="Eukaryota"/>
</dbReference>
<dbReference type="GeneID" id="6759099"/>
<feature type="transmembrane region" description="Helical" evidence="8">
    <location>
        <begin position="449"/>
        <end position="468"/>
    </location>
</feature>
<comment type="subcellular location">
    <subcellularLocation>
        <location evidence="1">Membrane</location>
        <topology evidence="1">Multi-pass membrane protein</topology>
    </subcellularLocation>
</comment>
<feature type="transmembrane region" description="Helical" evidence="8">
    <location>
        <begin position="169"/>
        <end position="185"/>
    </location>
</feature>
<feature type="transmembrane region" description="Helical" evidence="8">
    <location>
        <begin position="347"/>
        <end position="376"/>
    </location>
</feature>
<dbReference type="FunFam" id="1.20.1420.30:FF:000005">
    <property type="entry name" value="sodium/potassium/calcium exchanger 3 isoform X1"/>
    <property type="match status" value="1"/>
</dbReference>
<keyword evidence="3" id="KW-0050">Antiport</keyword>
<feature type="transmembrane region" description="Helical" evidence="8">
    <location>
        <begin position="315"/>
        <end position="335"/>
    </location>
</feature>
<accession>B3SCB1</accession>